<dbReference type="Proteomes" id="UP000001396">
    <property type="component" value="Unassembled WGS sequence"/>
</dbReference>
<feature type="region of interest" description="Disordered" evidence="1">
    <location>
        <begin position="424"/>
        <end position="449"/>
    </location>
</feature>
<feature type="region of interest" description="Disordered" evidence="1">
    <location>
        <begin position="88"/>
        <end position="115"/>
    </location>
</feature>
<reference evidence="2 3" key="1">
    <citation type="journal article" date="2011" name="Genome Res.">
        <title>Phylogeny-wide analysis of social amoeba genomes highlights ancient origins for complex intercellular communication.</title>
        <authorList>
            <person name="Heidel A.J."/>
            <person name="Lawal H.M."/>
            <person name="Felder M."/>
            <person name="Schilde C."/>
            <person name="Helps N.R."/>
            <person name="Tunggal B."/>
            <person name="Rivero F."/>
            <person name="John U."/>
            <person name="Schleicher M."/>
            <person name="Eichinger L."/>
            <person name="Platzer M."/>
            <person name="Noegel A.A."/>
            <person name="Schaap P."/>
            <person name="Gloeckner G."/>
        </authorList>
    </citation>
    <scope>NUCLEOTIDE SEQUENCE [LARGE SCALE GENOMIC DNA]</scope>
    <source>
        <strain evidence="3">ATCC 26659 / Pp 5 / PN500</strain>
    </source>
</reference>
<accession>D3B4V2</accession>
<feature type="compositionally biased region" description="Acidic residues" evidence="1">
    <location>
        <begin position="428"/>
        <end position="449"/>
    </location>
</feature>
<name>D3B4V2_HETP5</name>
<protein>
    <submittedName>
        <fullName evidence="2">Uncharacterized protein</fullName>
    </submittedName>
</protein>
<sequence length="449" mass="52175">MQKSVAKLFKVVPIEGSFYYTNSIVDKNTYTIKPEDVSFYNDAMKVIEKIEQDNFGIDKLFKLYPKPGKSNIFATHPDALKKHINDREKEMREQQQQSESTSEPTQQPPLKRQRVTPTLPQDCYDKIVQKIIGYTLMADTFLQQDLLPETQTEEWKELMVELSGVLFSLALVSKQFFANVGRVLETLNWTRRFPNKYIKGQINYDRPFCMFKKVPSSIRYDALIRTTPYRLVDQVFNGVTSLTIVGDTLDWSYIDGVDKAEELKNDNYYDIAKPNFVTYPPIGSMPNLTKLVVVGRAFTYRHKQQGETGGLYLLKYLIANTGCKLEQFECIEQLCLDYQPEFDISLFECLFDKHKSTIKLVKLKRTTKKNRNYLTALEMLVEKLKSYQSKIKFKLEFYDSVSNNATKDSEDAYKVVKEFEDLELLQKDDEDDDSDGGNDVFDDDSYDDM</sequence>
<organism evidence="2 3">
    <name type="scientific">Heterostelium pallidum (strain ATCC 26659 / Pp 5 / PN500)</name>
    <name type="common">Cellular slime mold</name>
    <name type="synonym">Polysphondylium pallidum</name>
    <dbReference type="NCBI Taxonomy" id="670386"/>
    <lineage>
        <taxon>Eukaryota</taxon>
        <taxon>Amoebozoa</taxon>
        <taxon>Evosea</taxon>
        <taxon>Eumycetozoa</taxon>
        <taxon>Dictyostelia</taxon>
        <taxon>Acytosteliales</taxon>
        <taxon>Acytosteliaceae</taxon>
        <taxon>Heterostelium</taxon>
    </lineage>
</organism>
<dbReference type="EMBL" id="ADBJ01000010">
    <property type="protein sequence ID" value="EFA84350.1"/>
    <property type="molecule type" value="Genomic_DNA"/>
</dbReference>
<keyword evidence="3" id="KW-1185">Reference proteome</keyword>
<gene>
    <name evidence="2" type="ORF">PPL_03428</name>
</gene>
<evidence type="ECO:0000313" key="3">
    <source>
        <dbReference type="Proteomes" id="UP000001396"/>
    </source>
</evidence>
<dbReference type="RefSeq" id="XP_020436465.1">
    <property type="nucleotide sequence ID" value="XM_020574393.1"/>
</dbReference>
<proteinExistence type="predicted"/>
<dbReference type="InParanoid" id="D3B4V2"/>
<dbReference type="PANTHER" id="PTHR39532">
    <property type="entry name" value="F-BOX DOMAIN-CONTAINING PROTEIN-RELATED"/>
    <property type="match status" value="1"/>
</dbReference>
<dbReference type="PANTHER" id="PTHR39532:SF4">
    <property type="entry name" value="F-BOX DOMAIN-CONTAINING PROTEIN"/>
    <property type="match status" value="1"/>
</dbReference>
<dbReference type="FunCoup" id="D3B4V2">
    <property type="interactions" value="167"/>
</dbReference>
<comment type="caution">
    <text evidence="2">The sequence shown here is derived from an EMBL/GenBank/DDBJ whole genome shotgun (WGS) entry which is preliminary data.</text>
</comment>
<evidence type="ECO:0000256" key="1">
    <source>
        <dbReference type="SAM" id="MobiDB-lite"/>
    </source>
</evidence>
<feature type="compositionally biased region" description="Low complexity" evidence="1">
    <location>
        <begin position="94"/>
        <end position="109"/>
    </location>
</feature>
<dbReference type="OMA" id="KHINDRE"/>
<dbReference type="STRING" id="670386.D3B4V2"/>
<evidence type="ECO:0000313" key="2">
    <source>
        <dbReference type="EMBL" id="EFA84350.1"/>
    </source>
</evidence>
<dbReference type="AlphaFoldDB" id="D3B4V2"/>
<dbReference type="GeneID" id="31358949"/>